<feature type="domain" description="Bacterial Ig-like" evidence="7">
    <location>
        <begin position="926"/>
        <end position="1005"/>
    </location>
</feature>
<dbReference type="Gene3D" id="3.30.420.430">
    <property type="match status" value="4"/>
</dbReference>
<evidence type="ECO:0000256" key="2">
    <source>
        <dbReference type="ARBA" id="ARBA00022737"/>
    </source>
</evidence>
<feature type="domain" description="Bacterial Ig-like" evidence="7">
    <location>
        <begin position="596"/>
        <end position="682"/>
    </location>
</feature>
<dbReference type="SUPFAM" id="SSF69318">
    <property type="entry name" value="Integrin alpha N-terminal domain"/>
    <property type="match status" value="4"/>
</dbReference>
<evidence type="ECO:0000313" key="9">
    <source>
        <dbReference type="Proteomes" id="UP000077852"/>
    </source>
</evidence>
<evidence type="ECO:0000256" key="4">
    <source>
        <dbReference type="ARBA" id="ARBA00023180"/>
    </source>
</evidence>
<dbReference type="InterPro" id="IPR044016">
    <property type="entry name" value="Big_13"/>
</dbReference>
<evidence type="ECO:0000259" key="7">
    <source>
        <dbReference type="Pfam" id="PF19077"/>
    </source>
</evidence>
<dbReference type="Proteomes" id="UP000077852">
    <property type="component" value="Unassembled WGS sequence"/>
</dbReference>
<feature type="compositionally biased region" description="Polar residues" evidence="5">
    <location>
        <begin position="1631"/>
        <end position="1641"/>
    </location>
</feature>
<dbReference type="InterPro" id="IPR019960">
    <property type="entry name" value="T1SS_VCA0849"/>
</dbReference>
<keyword evidence="2" id="KW-0677">Repeat</keyword>
<dbReference type="NCBIfam" id="TIGR03661">
    <property type="entry name" value="T1SS_VCA0849"/>
    <property type="match status" value="1"/>
</dbReference>
<dbReference type="Gene3D" id="2.60.40.10">
    <property type="entry name" value="Immunoglobulins"/>
    <property type="match status" value="12"/>
</dbReference>
<dbReference type="PROSITE" id="PS51470">
    <property type="entry name" value="FG_GAP"/>
    <property type="match status" value="2"/>
</dbReference>
<feature type="region of interest" description="Disordered" evidence="5">
    <location>
        <begin position="1"/>
        <end position="28"/>
    </location>
</feature>
<feature type="domain" description="Bacterial Ig-like" evidence="7">
    <location>
        <begin position="160"/>
        <end position="250"/>
    </location>
</feature>
<feature type="non-terminal residue" evidence="8">
    <location>
        <position position="1"/>
    </location>
</feature>
<feature type="compositionally biased region" description="Polar residues" evidence="5">
    <location>
        <begin position="1"/>
        <end position="16"/>
    </location>
</feature>
<accession>A0AA91IC08</accession>
<feature type="region of interest" description="Disordered" evidence="5">
    <location>
        <begin position="2970"/>
        <end position="2989"/>
    </location>
</feature>
<sequence length="3624" mass="368294">TTPLAEGSHQLTTTSIDPVGNESKPSGSFVVNVDTTPPTAKATLSAIGTDTGTSSSDFVTSDRTLVATVTVDKAMEPGATVQISLDNGRTWNKASPVGGDTYQFDTTATALADGSHTFLARVVDAAGNAGSPTSQVIVIDTSAPTADNAVAITAYIDDVAPNTGEYGTGTSTNDTTPTLKGTVSGLKTGDVVQIYEGTTLLGTATVSGSAWTFATPALADGSTHSYTAAIADAAGNRGTASGAFSLTVDTTVPTQAVTIVSYTDDIGTNRGDFASGTSTDDTAPVLNGKLSEAIGATDVVRIYEGTTLLGTATVTGTSWTFAVPALASGSTHSYTAAIADAAGNVGAASPTFTLTVDTTPPAQSVTITAYTDDVGTNRGDFASGTTTDDMTPLLRGTLSEAIGATDAVRIYEGTALLGTATVTGTSWTFATPALANGSTHTYKAVVADAAGNQGAASSAFTLTVSTSAPAQTTTITAYTDNVGPIQGDFASGTSTDDTTPVLRGELGTAIGATDSVRIYEGTTLLGTATVTGTRWSFATSTLAEGSTHSYMAVVADAAGNEGAPSSRFTLTVDTTAPTQAVAITSYLDNQDPQQGTFASGSKTNDTTPQLNGTLAGTLGAGEVVALYRDGVRLGAATMTGAATWTFQDTGLVDGTSYSYTARVEDAAGNRGGASAVFTLVVDQSAPSAAPSIDSITDDVTPVTGPITSGSTTNDTRPELKGSGAEPNGTVRIYDSGRLIGTATADVTGTWSFTPAAGSELSNGAHSLTVSNVDTAGNEGPKSVPVTFTVDTVAPTTPPSIDSVTDDVAPVVGPITAGSTTNDARPELKGTGAEPNGTVRVYDNGALIGSATADGTGKWSFTPEMGKELANGAHSLAVSSVDAAGNEGQKSAPLAFTVDTVAPTAAPSIDALIDDTEPVTGPVPPGGTTNDTRPELKGAGAEPNGIVRVYDNGALIGSATADAAGKWSFTPEAGKELANGAHSLAASNVDAAGNEGPKSAPTAFTVVTVAPTGAPSIDSVTDDVAPVTGPIVSGSTTNDTRPELKGSGAQPNGTVRIYDNGALIGSATADASGKWSFTPEAGKELANGAHSLAVSNVDAAGNEGPKSTPLAFTVDTVVPTTTPSIDSVTDDVAPVTGPITSGGTTNDARPELKGSGAEPNGTVRVYDNGALIGTAAADASGKWSFTPEAGKELANGAHSLAASNIDAAGNEGPKSAPLAFTVDTVAPSTAPSIDSVTDDVAPVTGPIISGGTTNDARPELKGSGAEPNGTVRIYDNGALIGTATADASGKWSFTPEAGKELANGAHSLTTSNVDAAGNEGPKSAPLAFAVDTVAPSSAPSIDSLMDSVAPVTGPIASGGTTNETRPVLTGAGAEPNGTVRIYDNGTLIGSASADGAGNWSFTPEAGKELANGAHSLTTSNVDAAGNEGPKSAPLAFTVDTVPPPVATLSLGNYSDSFAAAGTLAPNQSSDRYSNDNTFDLVLPGADTLAASYEVSTDGGTVWRATTAAQSNLSDGKYLFRATLTDAAGNSTAAANVVAVTVDRTAPGLDLQRVGGSLVAGKTEAGALVAIDVGNNGSVEASVTADADGNWTWTPSTSIAADTVVSAVAYDLAGNASSKGSQAADTTPPEVTIQKSDGTRFSGTTSDADTPTASPTATKPITVTLSVDKNADGVIDYVLPFTATVTADGAWSIDASSAPVNVGAIVTAVARDYNGNASAPAVVTVGGGTSRISGTTRSDNFGYDVQAIGDFNGDGYNDFAVVAPHGSSAERSANKWSVNILYGSKQGLPDLSSVSNLPGTDGLKIFTSGDISDSNILTAVQGYGDVNGDGYSDVILYDDNLNSAWVIFGRSSEGAGSAPVNVDVRTIISSGGDSNGVAIVQREGGSTWFGAAGALVDVNGDGYADIIMQDWQRGTGSSGTAILYGHAGAAGSAAWSNYYVGFTGSSPASYVSDNRNSSAESTRPHTIIYNDNTNGYPTNVMNIGDINGDGYADFAYGMYNARNPAGNIENAGAIQVIYGTSKGFPQDYSLQTDYTNISNGFRVYGEQANQYLGTYIDPEPYGYLSNTGMPISSGDVNGDGIADMIIGSPQFGPDAGEQRGPGRVYVVYGKAGGAKLNVDLANLSSADGFVITASDGTADAMFGNGTSVGDFNGDGIDDIAIGAPLADVGGKVNNGAVYILYGRQGGYSGIQSVTAKYLGGQSANTADSNYRQNGDANSGSMLGVNVALSDLNGDGQADLALGSAYRGTPGAPATGHLEVVYADAFNFTNLLTVGDDVIAATAGRDRLAGGAGDDVITGVRSGDSAYGGAGNDRIHIEEINGVVRVDGGLGIDTLVVDGSNITLDLSQLGLKVKGFENFDLGRSAANVGNILKLRISDVLNQQSSTGNGNGLGQGHLRVTGDSSDTVELLRDTDSWQNTGTRNVGGVNYDVYHNNTLPPDNTLGDIWIQQGVTVIVNSGGNQAVPAQTVAITSFTDNQDPVQGTFLSGSTTNDATPLLNGTLAGTLGAHEVVGVYRDGTRLGAATLTGATAWTFQDSGLADGATYTYTARVENAVSNRGGAWSAFTMTVDLTPPTTSTSITSYTDDAGASQGNFGSGTTTDDTDPVLNGTLTAALASGEAVRIYEGANLLGTATVSGTTWTYTLGNLADGSTHVYRAVVADAAGGEGTPSNNFTLTADYAVTVNSQVTVDTTPLVTGAMPFKLGKGEYIEVTIDGKTYSSANGAVVVDSLHSTWYVQVPSALKVATYDVQAVVRSASGVSIVSDETSGELVVSKEPDVVVGSASSDAQQKGTAYTVGENGMWRIHSNQSMLDANGTNRATLGSFKLTALKSNTREPFFAVDHNPTYAGNNFVQNATFMDVNRDGHMDLFAVDSTAYDGQQAFLFNGSSYTALQVGGRDYDYKEKTFGPVGGDSNVQVSFGGLVAFDKTGTGFVGVAYGDQPSEDRGVVGMGGSHIVLNPDGNIRSMAKDPSYTDGDAVGGTTGSARSTNRGNALPDRELSGVDLNNDGTIDLVYHASANLTKIGGPSADPNVEATPTSYNLRRLVVASNKGDGTWENTQIIDNVFQNAANKYPFHGNGISMTWADFNGDGYMDLFLGRGYGKTSNEQYQSRILFNDGRGNLEMSDPNRDKIGTTPSSMYTFGGNDGDRLLQGGPSLAVDWNADGKMDAIELPGFSHLDGTTEAGNTGPINLYTNKSSGKNIEFGRSNLLGDANTIGYWHTYGNVPSDAVTGAIAADIDWDGDRDLLAFTQQGNSRLITNTTPVADGTSLHFRILDAQGINALYGNTVQLFNSSGKLVSTQIINPQSGSQTNDSSAIVDFYGLDAKETYTLAILRIENGLAADVGGLKTLGANFIENVNAAWTGLKAGEANHAFVLTTESDTSFASANIAGGIVGTGYNDTFFATQGYDKYEGGGGTVTVSGVKAWSNTGGLDIVDYKLAGNTPLTINLSITGAQDTGFGTATFRNIEGLAGSRGSDTFTDNAADNQFEGRGGNDTFNLTGGGRDTLLYKLLSASDATGGNGADTVNRFEVGTFEATPNADRIDLKELLVGYTADADGAARYINGVAVIDSDDAIGNYLSVTVSGGNTTLSIDRDGSGSAYSATTLITLNGVTTDLATLLANHQIVLV</sequence>
<feature type="compositionally biased region" description="Polar residues" evidence="5">
    <location>
        <begin position="705"/>
        <end position="714"/>
    </location>
</feature>
<feature type="domain" description="Bacterial Ig-like" evidence="7">
    <location>
        <begin position="1027"/>
        <end position="1115"/>
    </location>
</feature>
<organism evidence="8 9">
    <name type="scientific">Variovorax paradoxus</name>
    <dbReference type="NCBI Taxonomy" id="34073"/>
    <lineage>
        <taxon>Bacteria</taxon>
        <taxon>Pseudomonadati</taxon>
        <taxon>Pseudomonadota</taxon>
        <taxon>Betaproteobacteria</taxon>
        <taxon>Burkholderiales</taxon>
        <taxon>Comamonadaceae</taxon>
        <taxon>Variovorax</taxon>
    </lineage>
</organism>
<dbReference type="InterPro" id="IPR018511">
    <property type="entry name" value="Hemolysin-typ_Ca-bd_CS"/>
</dbReference>
<reference evidence="8 9" key="1">
    <citation type="submission" date="2016-03" db="EMBL/GenBank/DDBJ databases">
        <title>Genome sequence of Variovorax paradoxus KB5.</title>
        <authorList>
            <person name="Jeong H."/>
            <person name="Hong C.E."/>
            <person name="Jo S.H."/>
            <person name="Park J.M."/>
        </authorList>
    </citation>
    <scope>NUCLEOTIDE SEQUENCE [LARGE SCALE GENOMIC DNA]</scope>
    <source>
        <strain evidence="8 9">KB5</strain>
    </source>
</reference>
<dbReference type="Pfam" id="PF19077">
    <property type="entry name" value="Big_13"/>
    <property type="match status" value="12"/>
</dbReference>
<feature type="domain" description="Bacterial Ig-like" evidence="7">
    <location>
        <begin position="703"/>
        <end position="791"/>
    </location>
</feature>
<dbReference type="InterPro" id="IPR011049">
    <property type="entry name" value="Serralysin-like_metalloprot_C"/>
</dbReference>
<feature type="compositionally biased region" description="Polar residues" evidence="5">
    <location>
        <begin position="1137"/>
        <end position="1146"/>
    </location>
</feature>
<dbReference type="InterPro" id="IPR013519">
    <property type="entry name" value="Int_alpha_beta-p"/>
</dbReference>
<feature type="domain" description="Bacterial Ig-like" evidence="7">
    <location>
        <begin position="818"/>
        <end position="899"/>
    </location>
</feature>
<evidence type="ECO:0000256" key="3">
    <source>
        <dbReference type="ARBA" id="ARBA00022801"/>
    </source>
</evidence>
<protein>
    <submittedName>
        <fullName evidence="8">Uncharacterized protein</fullName>
    </submittedName>
</protein>
<feature type="domain" description="Bacterial Ig-like" evidence="7">
    <location>
        <begin position="1133"/>
        <end position="1223"/>
    </location>
</feature>
<feature type="region of interest" description="Disordered" evidence="5">
    <location>
        <begin position="688"/>
        <end position="727"/>
    </location>
</feature>
<dbReference type="InterPro" id="IPR028994">
    <property type="entry name" value="Integrin_alpha_N"/>
</dbReference>
<keyword evidence="3" id="KW-0378">Hydrolase</keyword>
<dbReference type="Pfam" id="PF17936">
    <property type="entry name" value="Big_6"/>
    <property type="match status" value="1"/>
</dbReference>
<feature type="domain" description="Bacterial Ig-like" evidence="7">
    <location>
        <begin position="270"/>
        <end position="358"/>
    </location>
</feature>
<feature type="domain" description="Bacterial Ig-like" evidence="7">
    <location>
        <begin position="491"/>
        <end position="574"/>
    </location>
</feature>
<dbReference type="InterPro" id="IPR013783">
    <property type="entry name" value="Ig-like_fold"/>
</dbReference>
<gene>
    <name evidence="8" type="ORF">A3K87_00160</name>
</gene>
<keyword evidence="1" id="KW-0732">Signal</keyword>
<dbReference type="PANTHER" id="PTHR23221:SF7">
    <property type="entry name" value="PHOSPHATIDYLINOSITOL-GLYCAN-SPECIFIC PHOSPHOLIPASE D"/>
    <property type="match status" value="1"/>
</dbReference>
<dbReference type="InterPro" id="IPR041498">
    <property type="entry name" value="Big_6"/>
</dbReference>
<feature type="region of interest" description="Disordered" evidence="5">
    <location>
        <begin position="1127"/>
        <end position="1160"/>
    </location>
</feature>
<dbReference type="PROSITE" id="PS00330">
    <property type="entry name" value="HEMOLYSIN_CALCIUM"/>
    <property type="match status" value="1"/>
</dbReference>
<feature type="region of interest" description="Disordered" evidence="5">
    <location>
        <begin position="815"/>
        <end position="836"/>
    </location>
</feature>
<feature type="region of interest" description="Disordered" evidence="5">
    <location>
        <begin position="913"/>
        <end position="939"/>
    </location>
</feature>
<dbReference type="EMBL" id="LVHG01000029">
    <property type="protein sequence ID" value="OAK65728.1"/>
    <property type="molecule type" value="Genomic_DNA"/>
</dbReference>
<evidence type="ECO:0000259" key="6">
    <source>
        <dbReference type="Pfam" id="PF17936"/>
    </source>
</evidence>
<comment type="caution">
    <text evidence="8">The sequence shown here is derived from an EMBL/GenBank/DDBJ whole genome shotgun (WGS) entry which is preliminary data.</text>
</comment>
<feature type="region of interest" description="Disordered" evidence="5">
    <location>
        <begin position="1246"/>
        <end position="1265"/>
    </location>
</feature>
<name>A0AA91IC08_VARPD</name>
<dbReference type="GO" id="GO:0016787">
    <property type="term" value="F:hydrolase activity"/>
    <property type="evidence" value="ECO:0007669"/>
    <property type="project" value="UniProtKB-KW"/>
</dbReference>
<evidence type="ECO:0000256" key="1">
    <source>
        <dbReference type="ARBA" id="ARBA00022729"/>
    </source>
</evidence>
<feature type="region of interest" description="Disordered" evidence="5">
    <location>
        <begin position="1615"/>
        <end position="1655"/>
    </location>
</feature>
<dbReference type="InterPro" id="IPR013517">
    <property type="entry name" value="FG-GAP"/>
</dbReference>
<dbReference type="Gene3D" id="2.130.10.130">
    <property type="entry name" value="Integrin alpha, N-terminal"/>
    <property type="match status" value="4"/>
</dbReference>
<feature type="region of interest" description="Disordered" evidence="5">
    <location>
        <begin position="1031"/>
        <end position="1051"/>
    </location>
</feature>
<dbReference type="NCBIfam" id="NF033510">
    <property type="entry name" value="Ca_tandemer"/>
    <property type="match status" value="7"/>
</dbReference>
<feature type="domain" description="Bacterial Ig-like" evidence="7">
    <location>
        <begin position="1247"/>
        <end position="1331"/>
    </location>
</feature>
<dbReference type="SUPFAM" id="SSF51120">
    <property type="entry name" value="beta-Roll"/>
    <property type="match status" value="1"/>
</dbReference>
<feature type="domain" description="Bacterial Ig-like" evidence="7">
    <location>
        <begin position="46"/>
        <end position="141"/>
    </location>
</feature>
<dbReference type="PANTHER" id="PTHR23221">
    <property type="entry name" value="GLYCOSYLPHOSPHATIDYLINOSITOL PHOSPHOLIPASE D"/>
    <property type="match status" value="1"/>
</dbReference>
<evidence type="ECO:0000313" key="8">
    <source>
        <dbReference type="EMBL" id="OAK65728.1"/>
    </source>
</evidence>
<proteinExistence type="predicted"/>
<feature type="compositionally biased region" description="Low complexity" evidence="5">
    <location>
        <begin position="1642"/>
        <end position="1655"/>
    </location>
</feature>
<dbReference type="SMART" id="SM00191">
    <property type="entry name" value="Int_alpha"/>
    <property type="match status" value="7"/>
</dbReference>
<evidence type="ECO:0000256" key="5">
    <source>
        <dbReference type="SAM" id="MobiDB-lite"/>
    </source>
</evidence>
<feature type="domain" description="Bacterial Ig" evidence="6">
    <location>
        <begin position="1554"/>
        <end position="1619"/>
    </location>
</feature>
<dbReference type="Pfam" id="PF01839">
    <property type="entry name" value="FG-GAP"/>
    <property type="match status" value="3"/>
</dbReference>
<feature type="domain" description="Bacterial Ig-like" evidence="7">
    <location>
        <begin position="1351"/>
        <end position="1439"/>
    </location>
</feature>
<keyword evidence="4" id="KW-0325">Glycoprotein</keyword>